<dbReference type="Proteomes" id="UP000698800">
    <property type="component" value="Unassembled WGS sequence"/>
</dbReference>
<protein>
    <submittedName>
        <fullName evidence="1">Uncharacterized protein</fullName>
    </submittedName>
</protein>
<accession>A0A9P8HZI9</accession>
<dbReference type="OrthoDB" id="5412996at2759"/>
<name>A0A9P8HZI9_9PEZI</name>
<comment type="caution">
    <text evidence="1">The sequence shown here is derived from an EMBL/GenBank/DDBJ whole genome shotgun (WGS) entry which is preliminary data.</text>
</comment>
<evidence type="ECO:0000313" key="1">
    <source>
        <dbReference type="EMBL" id="KAH0534070.1"/>
    </source>
</evidence>
<dbReference type="AlphaFoldDB" id="A0A9P8HZI9"/>
<evidence type="ECO:0000313" key="2">
    <source>
        <dbReference type="Proteomes" id="UP000698800"/>
    </source>
</evidence>
<sequence length="169" mass="19403">MKRQRIILWDIMELTDGTPLGEVMKDANDVDFKATYRQISHILLDISSLEGRYIGSSTLDDAGSPCLSNRPLARNLNELFRLSNVCVDMSKERTFGSSVEYAVELRNHHFTELRSRRNDDNNGKGSAAHCLDSLELDLTRFFWFLSELEQAESERNLRPDVSKLYKRAS</sequence>
<reference evidence="1" key="1">
    <citation type="submission" date="2021-03" db="EMBL/GenBank/DDBJ databases">
        <title>Comparative genomics and phylogenomic investigation of the class Geoglossomycetes provide insights into ecological specialization and systematics.</title>
        <authorList>
            <person name="Melie T."/>
            <person name="Pirro S."/>
            <person name="Miller A.N."/>
            <person name="Quandt A."/>
        </authorList>
    </citation>
    <scope>NUCLEOTIDE SEQUENCE</scope>
    <source>
        <strain evidence="1">GBOQ0MN5Z8</strain>
    </source>
</reference>
<keyword evidence="2" id="KW-1185">Reference proteome</keyword>
<dbReference type="EMBL" id="JAGHQL010000279">
    <property type="protein sequence ID" value="KAH0534070.1"/>
    <property type="molecule type" value="Genomic_DNA"/>
</dbReference>
<gene>
    <name evidence="1" type="ORF">FGG08_007325</name>
</gene>
<proteinExistence type="predicted"/>
<organism evidence="1 2">
    <name type="scientific">Glutinoglossum americanum</name>
    <dbReference type="NCBI Taxonomy" id="1670608"/>
    <lineage>
        <taxon>Eukaryota</taxon>
        <taxon>Fungi</taxon>
        <taxon>Dikarya</taxon>
        <taxon>Ascomycota</taxon>
        <taxon>Pezizomycotina</taxon>
        <taxon>Geoglossomycetes</taxon>
        <taxon>Geoglossales</taxon>
        <taxon>Geoglossaceae</taxon>
        <taxon>Glutinoglossum</taxon>
    </lineage>
</organism>